<evidence type="ECO:0000313" key="9">
    <source>
        <dbReference type="EMBL" id="MFC7746713.1"/>
    </source>
</evidence>
<evidence type="ECO:0000256" key="4">
    <source>
        <dbReference type="ARBA" id="ARBA00022679"/>
    </source>
</evidence>
<evidence type="ECO:0000256" key="2">
    <source>
        <dbReference type="ARBA" id="ARBA00022475"/>
    </source>
</evidence>
<feature type="transmembrane region" description="Helical" evidence="8">
    <location>
        <begin position="305"/>
        <end position="328"/>
    </location>
</feature>
<dbReference type="Proteomes" id="UP001596620">
    <property type="component" value="Unassembled WGS sequence"/>
</dbReference>
<keyword evidence="6 8" id="KW-1133">Transmembrane helix</keyword>
<dbReference type="PANTHER" id="PTHR33908">
    <property type="entry name" value="MANNOSYLTRANSFERASE YKCB-RELATED"/>
    <property type="match status" value="1"/>
</dbReference>
<feature type="transmembrane region" description="Helical" evidence="8">
    <location>
        <begin position="334"/>
        <end position="356"/>
    </location>
</feature>
<organism evidence="9 10">
    <name type="scientific">Lentibacillus kimchii</name>
    <dbReference type="NCBI Taxonomy" id="1542911"/>
    <lineage>
        <taxon>Bacteria</taxon>
        <taxon>Bacillati</taxon>
        <taxon>Bacillota</taxon>
        <taxon>Bacilli</taxon>
        <taxon>Bacillales</taxon>
        <taxon>Bacillaceae</taxon>
        <taxon>Lentibacillus</taxon>
    </lineage>
</organism>
<evidence type="ECO:0000256" key="3">
    <source>
        <dbReference type="ARBA" id="ARBA00022676"/>
    </source>
</evidence>
<keyword evidence="10" id="KW-1185">Reference proteome</keyword>
<sequence>MKPKKRLLAADGLWLWLFFLVYSAALLVRAALDPDGFLSSDSAHYLQLAQSILNGDGLSTANYVDGMSTYFATWPVGYPVLIALTAFISGLGVFWAAKVVNIICLGLCFLLLQRLFRGRSAVLALVFSISTISSLFVRTWSEVPFLFGLLWLVFGLTRFIQTEKRGYIAHLFFASLWLFFMRYIGLIGAGIVGLVGFYYLVRRRWKPMLLCWVSGSAVLAIGGFYLLVNWAKTGLFTGMERIPRRDTAAEFVTMLRDGVLSELDLFSVEMNGSLLASVVLVVLALVLFVRPRYILRLFRLPREQWLVPGLCLFVGAVYFTGIVAMRWSAFFDPFNFRLLGPATFMLALALVSWIAGVDKRAWPSWRRALTLVFGVVFLVTVAYPVYSAAESDEATYRETAASVSETYQAIPEGSIIAFENIHARYLRPDIQFIKVHFRPYFAEPESLTEFRERVTPNDAAGVYFQHESLQGYDYDASFEIMMQDNDKTFIPMRQ</sequence>
<keyword evidence="7 8" id="KW-0472">Membrane</keyword>
<evidence type="ECO:0000256" key="8">
    <source>
        <dbReference type="SAM" id="Phobius"/>
    </source>
</evidence>
<evidence type="ECO:0000313" key="10">
    <source>
        <dbReference type="Proteomes" id="UP001596620"/>
    </source>
</evidence>
<reference evidence="10" key="1">
    <citation type="journal article" date="2019" name="Int. J. Syst. Evol. Microbiol.">
        <title>The Global Catalogue of Microorganisms (GCM) 10K type strain sequencing project: providing services to taxonomists for standard genome sequencing and annotation.</title>
        <authorList>
            <consortium name="The Broad Institute Genomics Platform"/>
            <consortium name="The Broad Institute Genome Sequencing Center for Infectious Disease"/>
            <person name="Wu L."/>
            <person name="Ma J."/>
        </authorList>
    </citation>
    <scope>NUCLEOTIDE SEQUENCE [LARGE SCALE GENOMIC DNA]</scope>
    <source>
        <strain evidence="10">JCM 30234</strain>
    </source>
</reference>
<evidence type="ECO:0008006" key="11">
    <source>
        <dbReference type="Google" id="ProtNLM"/>
    </source>
</evidence>
<evidence type="ECO:0000256" key="7">
    <source>
        <dbReference type="ARBA" id="ARBA00023136"/>
    </source>
</evidence>
<keyword evidence="3" id="KW-0328">Glycosyltransferase</keyword>
<feature type="transmembrane region" description="Helical" evidence="8">
    <location>
        <begin position="274"/>
        <end position="293"/>
    </location>
</feature>
<feature type="transmembrane region" description="Helical" evidence="8">
    <location>
        <begin position="12"/>
        <end position="32"/>
    </location>
</feature>
<dbReference type="PANTHER" id="PTHR33908:SF11">
    <property type="entry name" value="MEMBRANE PROTEIN"/>
    <property type="match status" value="1"/>
</dbReference>
<feature type="transmembrane region" description="Helical" evidence="8">
    <location>
        <begin position="207"/>
        <end position="228"/>
    </location>
</feature>
<evidence type="ECO:0000256" key="5">
    <source>
        <dbReference type="ARBA" id="ARBA00022692"/>
    </source>
</evidence>
<evidence type="ECO:0000256" key="6">
    <source>
        <dbReference type="ARBA" id="ARBA00022989"/>
    </source>
</evidence>
<keyword evidence="4" id="KW-0808">Transferase</keyword>
<keyword evidence="2" id="KW-1003">Cell membrane</keyword>
<feature type="transmembrane region" description="Helical" evidence="8">
    <location>
        <begin position="143"/>
        <end position="160"/>
    </location>
</feature>
<name>A0ABW2UXA4_9BACI</name>
<accession>A0ABW2UXA4</accession>
<proteinExistence type="predicted"/>
<feature type="transmembrane region" description="Helical" evidence="8">
    <location>
        <begin position="368"/>
        <end position="386"/>
    </location>
</feature>
<dbReference type="RefSeq" id="WP_382358222.1">
    <property type="nucleotide sequence ID" value="NZ_JBHTGR010000009.1"/>
</dbReference>
<comment type="subcellular location">
    <subcellularLocation>
        <location evidence="1">Cell membrane</location>
        <topology evidence="1">Multi-pass membrane protein</topology>
    </subcellularLocation>
</comment>
<feature type="transmembrane region" description="Helical" evidence="8">
    <location>
        <begin position="172"/>
        <end position="201"/>
    </location>
</feature>
<dbReference type="EMBL" id="JBHTGR010000009">
    <property type="protein sequence ID" value="MFC7746713.1"/>
    <property type="molecule type" value="Genomic_DNA"/>
</dbReference>
<comment type="caution">
    <text evidence="9">The sequence shown here is derived from an EMBL/GenBank/DDBJ whole genome shotgun (WGS) entry which is preliminary data.</text>
</comment>
<gene>
    <name evidence="9" type="ORF">ACFQU8_05585</name>
</gene>
<feature type="transmembrane region" description="Helical" evidence="8">
    <location>
        <begin position="80"/>
        <end position="112"/>
    </location>
</feature>
<keyword evidence="5 8" id="KW-0812">Transmembrane</keyword>
<evidence type="ECO:0000256" key="1">
    <source>
        <dbReference type="ARBA" id="ARBA00004651"/>
    </source>
</evidence>
<feature type="transmembrane region" description="Helical" evidence="8">
    <location>
        <begin position="119"/>
        <end position="137"/>
    </location>
</feature>
<protein>
    <recommendedName>
        <fullName evidence="11">Glycosyltransferase RgtA/B/C/D-like domain-containing protein</fullName>
    </recommendedName>
</protein>
<dbReference type="InterPro" id="IPR050297">
    <property type="entry name" value="LipidA_mod_glycosyltrf_83"/>
</dbReference>